<feature type="transmembrane region" description="Helical" evidence="10">
    <location>
        <begin position="269"/>
        <end position="297"/>
    </location>
</feature>
<evidence type="ECO:0000256" key="2">
    <source>
        <dbReference type="ARBA" id="ARBA00009726"/>
    </source>
</evidence>
<comment type="similarity">
    <text evidence="2">Belongs to the ABC transporter superfamily. ABCC family. Conjugate transporter (TC 3.A.1.208) subfamily.</text>
</comment>
<dbReference type="InterPro" id="IPR027417">
    <property type="entry name" value="P-loop_NTPase"/>
</dbReference>
<evidence type="ECO:0000256" key="7">
    <source>
        <dbReference type="ARBA" id="ARBA00022989"/>
    </source>
</evidence>
<dbReference type="Gene3D" id="3.40.50.300">
    <property type="entry name" value="P-loop containing nucleotide triphosphate hydrolases"/>
    <property type="match status" value="2"/>
</dbReference>
<dbReference type="PANTHER" id="PTHR24223">
    <property type="entry name" value="ATP-BINDING CASSETTE SUB-FAMILY C"/>
    <property type="match status" value="1"/>
</dbReference>
<dbReference type="CDD" id="cd18606">
    <property type="entry name" value="ABC_6TM_YOR1_D2_like"/>
    <property type="match status" value="1"/>
</dbReference>
<dbReference type="InterPro" id="IPR017871">
    <property type="entry name" value="ABC_transporter-like_CS"/>
</dbReference>
<keyword evidence="5" id="KW-0547">Nucleotide-binding</keyword>
<feature type="domain" description="ABC transporter" evidence="11">
    <location>
        <begin position="471"/>
        <end position="707"/>
    </location>
</feature>
<keyword evidence="7 10" id="KW-1133">Transmembrane helix</keyword>
<dbReference type="InterPro" id="IPR011527">
    <property type="entry name" value="ABC1_TM_dom"/>
</dbReference>
<evidence type="ECO:0000256" key="1">
    <source>
        <dbReference type="ARBA" id="ARBA00004141"/>
    </source>
</evidence>
<dbReference type="InterPro" id="IPR050173">
    <property type="entry name" value="ABC_transporter_C-like"/>
</dbReference>
<dbReference type="PROSITE" id="PS50929">
    <property type="entry name" value="ABC_TM1F"/>
    <property type="match status" value="2"/>
</dbReference>
<evidence type="ECO:0000313" key="13">
    <source>
        <dbReference type="EMBL" id="KAL0573575.1"/>
    </source>
</evidence>
<keyword evidence="4 10" id="KW-0812">Transmembrane</keyword>
<comment type="caution">
    <text evidence="13">The sequence shown here is derived from an EMBL/GenBank/DDBJ whole genome shotgun (WGS) entry which is preliminary data.</text>
</comment>
<dbReference type="InterPro" id="IPR003593">
    <property type="entry name" value="AAA+_ATPase"/>
</dbReference>
<feature type="domain" description="ABC transmembrane type-1" evidence="12">
    <location>
        <begin position="781"/>
        <end position="1074"/>
    </location>
</feature>
<dbReference type="CDD" id="cd18597">
    <property type="entry name" value="ABC_6TM_YOR1_D1_like"/>
    <property type="match status" value="1"/>
</dbReference>
<feature type="transmembrane region" description="Helical" evidence="10">
    <location>
        <begin position="370"/>
        <end position="388"/>
    </location>
</feature>
<evidence type="ECO:0000259" key="12">
    <source>
        <dbReference type="PROSITE" id="PS50929"/>
    </source>
</evidence>
<dbReference type="SUPFAM" id="SSF52540">
    <property type="entry name" value="P-loop containing nucleoside triphosphate hydrolases"/>
    <property type="match status" value="2"/>
</dbReference>
<accession>A0ABR3FEA6</accession>
<evidence type="ECO:0000313" key="14">
    <source>
        <dbReference type="Proteomes" id="UP001465976"/>
    </source>
</evidence>
<feature type="transmembrane region" description="Helical" evidence="10">
    <location>
        <begin position="1023"/>
        <end position="1043"/>
    </location>
</feature>
<feature type="transmembrane region" description="Helical" evidence="10">
    <location>
        <begin position="177"/>
        <end position="199"/>
    </location>
</feature>
<evidence type="ECO:0000256" key="4">
    <source>
        <dbReference type="ARBA" id="ARBA00022692"/>
    </source>
</evidence>
<evidence type="ECO:0000259" key="11">
    <source>
        <dbReference type="PROSITE" id="PS50893"/>
    </source>
</evidence>
<organism evidence="13 14">
    <name type="scientific">Marasmius crinis-equi</name>
    <dbReference type="NCBI Taxonomy" id="585013"/>
    <lineage>
        <taxon>Eukaryota</taxon>
        <taxon>Fungi</taxon>
        <taxon>Dikarya</taxon>
        <taxon>Basidiomycota</taxon>
        <taxon>Agaricomycotina</taxon>
        <taxon>Agaricomycetes</taxon>
        <taxon>Agaricomycetidae</taxon>
        <taxon>Agaricales</taxon>
        <taxon>Marasmiineae</taxon>
        <taxon>Marasmiaceae</taxon>
        <taxon>Marasmius</taxon>
    </lineage>
</organism>
<sequence length="1393" mass="154542">MPRAPPQVIPSVDASFLSQLTYLWLTPLMNVGYQRTIQASDLWKVHETQEAGRLSQQLDDAWNRRLLMATEWNAGLDSGSIKPGRLRDILWSIKALMSSGSYHENYASLESNWREVGGRKSPSLVWALNDVFGHMFWISGAFKVVGDTSQLIVPVLVKIIINFAKSRATAREDGTPLPGLGPGIGMAVGMLCLVILSSVTQHQFFYRSMTTGVLARAALTNSIYKRGVVLSGKDRVHFTNANLMTFISTDCSRIDAAAQWFHAGWTSPLQVIICLIILLVHLGPSALVGFALFLLVAPIQQRVMAHRLRIGKIAVKFTEKRAKLLAEALDAIRIVKYFSYEEPFLTRLNNTRSNEINGVRQMNHMHSANAAFAYSIPVLAATLAFVTYNNTTQNFDPAIIFASFSLFQLLRQPMMFFPRAMSVTTDARNALNRLEKFFHAEVMSAVPFLVDENQKLALQVSNASFEWEQPLAPTDVKKKADGGSSSSDRSGTATPEKPFKVQRIDLSIPRGTLVAIVGRVGSGKSSVLQGLLGEMRKLSGDITFGGRVAYCAQTAWIQNATLRENVLFGQPFDEQRYWRVLEMSCLIPDLQVLPAADMTEIGERGINLSGGQKQRVNIARALYQNADVLLLDDPLSAVDAHVGKSLFHNAILPLVEADKTVVLVTHARHFLSYCDHIYTMSDGRIEEHGSYQDLMSRAGAFARLDKEFGGKEQQEEDDQKVQTVAPIVLEQVKMKSQKSASGSGKLDGKLIRNESRRTGSVGWKVYRTYLKAGKAYTTMPFIVLSALLMQGSQIVSTYSLVWWQAKSVVSPLELSLLFKNLISSTFNRPMWFYQVLYAGLGLAQATGTFALGFGADFLSTYVSKNLHRDSVTHILYAQMSFFDTTPKGRIQSVFGKDIDNIDNSLPTSLKMFAITMANVVGAVVIITVLEWYIIIAAVFIAIFYNYFAGFYRASSREVKRLDAVLRSLLYAHFSESLNGLPTIRSYREVPRFVRDNMKYIDLQDRALLLTVANQRWLAVRLDALGAILVFCVATLAVVGVSGISPAQVGLVLSYCSTITQLCAIVTRQSAEVENYMNSVERVTQYSNGEHIEQEAPHHIPETQPAPDWPSKGAIELKDVGLRYRPDLPRVLQDVTASIKGGEKIGIVGRTGAGKSSLVLSLLRMVEFEGQITIDGVDISKIGLRDLRTKLAIIPQDPTLFSGTVRTTLDPFSQYDDARLWDALRRSFLVENSVEPSPSSSITDLSEKPNNTKITLDSIIDVDGANLSVGERSLMSLARALVRETRVVILDEATFVAKFYALCAADELLFSASVDLETDRKIQETIHSQFKDRTLLCIAHRLRTIIAYDRILVMDAGSVAEFDTPLALFKQETSIFRSLCEKSGITLRDIEMGA</sequence>
<reference evidence="13 14" key="1">
    <citation type="submission" date="2024-02" db="EMBL/GenBank/DDBJ databases">
        <title>A draft genome for the cacao thread blight pathogen Marasmius crinis-equi.</title>
        <authorList>
            <person name="Cohen S.P."/>
            <person name="Baruah I.K."/>
            <person name="Amoako-Attah I."/>
            <person name="Bukari Y."/>
            <person name="Meinhardt L.W."/>
            <person name="Bailey B.A."/>
        </authorList>
    </citation>
    <scope>NUCLEOTIDE SEQUENCE [LARGE SCALE GENOMIC DNA]</scope>
    <source>
        <strain evidence="13 14">GH-76</strain>
    </source>
</reference>
<keyword evidence="14" id="KW-1185">Reference proteome</keyword>
<dbReference type="Pfam" id="PF00664">
    <property type="entry name" value="ABC_membrane"/>
    <property type="match status" value="2"/>
</dbReference>
<feature type="compositionally biased region" description="Low complexity" evidence="9">
    <location>
        <begin position="482"/>
        <end position="491"/>
    </location>
</feature>
<dbReference type="PANTHER" id="PTHR24223:SF456">
    <property type="entry name" value="MULTIDRUG RESISTANCE-ASSOCIATED PROTEIN LETHAL(2)03659"/>
    <property type="match status" value="1"/>
</dbReference>
<dbReference type="Pfam" id="PF00005">
    <property type="entry name" value="ABC_tran"/>
    <property type="match status" value="2"/>
</dbReference>
<evidence type="ECO:0008006" key="15">
    <source>
        <dbReference type="Google" id="ProtNLM"/>
    </source>
</evidence>
<dbReference type="EMBL" id="JBAHYK010000488">
    <property type="protein sequence ID" value="KAL0573575.1"/>
    <property type="molecule type" value="Genomic_DNA"/>
</dbReference>
<feature type="region of interest" description="Disordered" evidence="9">
    <location>
        <begin position="475"/>
        <end position="496"/>
    </location>
</feature>
<dbReference type="InterPro" id="IPR003439">
    <property type="entry name" value="ABC_transporter-like_ATP-bd"/>
</dbReference>
<dbReference type="InterPro" id="IPR036640">
    <property type="entry name" value="ABC1_TM_sf"/>
</dbReference>
<dbReference type="CDD" id="cd03244">
    <property type="entry name" value="ABCC_MRP_domain2"/>
    <property type="match status" value="1"/>
</dbReference>
<dbReference type="SUPFAM" id="SSF90123">
    <property type="entry name" value="ABC transporter transmembrane region"/>
    <property type="match status" value="2"/>
</dbReference>
<feature type="transmembrane region" description="Helical" evidence="10">
    <location>
        <begin position="831"/>
        <end position="858"/>
    </location>
</feature>
<evidence type="ECO:0000256" key="5">
    <source>
        <dbReference type="ARBA" id="ARBA00022741"/>
    </source>
</evidence>
<keyword evidence="6" id="KW-0067">ATP-binding</keyword>
<name>A0ABR3FEA6_9AGAR</name>
<dbReference type="PROSITE" id="PS00211">
    <property type="entry name" value="ABC_TRANSPORTER_1"/>
    <property type="match status" value="2"/>
</dbReference>
<evidence type="ECO:0000256" key="6">
    <source>
        <dbReference type="ARBA" id="ARBA00022840"/>
    </source>
</evidence>
<proteinExistence type="inferred from homology"/>
<evidence type="ECO:0000256" key="10">
    <source>
        <dbReference type="SAM" id="Phobius"/>
    </source>
</evidence>
<protein>
    <recommendedName>
        <fullName evidence="15">P-loop containing nucleoside triphosphate hydrolase protein</fullName>
    </recommendedName>
</protein>
<dbReference type="PROSITE" id="PS50893">
    <property type="entry name" value="ABC_TRANSPORTER_2"/>
    <property type="match status" value="2"/>
</dbReference>
<keyword evidence="8 10" id="KW-0472">Membrane</keyword>
<evidence type="ECO:0000256" key="9">
    <source>
        <dbReference type="SAM" id="MobiDB-lite"/>
    </source>
</evidence>
<dbReference type="CDD" id="cd03250">
    <property type="entry name" value="ABCC_MRP_domain1"/>
    <property type="match status" value="1"/>
</dbReference>
<feature type="domain" description="ABC transmembrane type-1" evidence="12">
    <location>
        <begin position="137"/>
        <end position="426"/>
    </location>
</feature>
<gene>
    <name evidence="13" type="ORF">V5O48_008389</name>
</gene>
<feature type="domain" description="ABC transporter" evidence="11">
    <location>
        <begin position="1114"/>
        <end position="1380"/>
    </location>
</feature>
<dbReference type="Gene3D" id="1.20.1560.10">
    <property type="entry name" value="ABC transporter type 1, transmembrane domain"/>
    <property type="match status" value="2"/>
</dbReference>
<keyword evidence="3" id="KW-0813">Transport</keyword>
<dbReference type="Proteomes" id="UP001465976">
    <property type="component" value="Unassembled WGS sequence"/>
</dbReference>
<feature type="transmembrane region" description="Helical" evidence="10">
    <location>
        <begin position="932"/>
        <end position="951"/>
    </location>
</feature>
<comment type="subcellular location">
    <subcellularLocation>
        <location evidence="1">Membrane</location>
        <topology evidence="1">Multi-pass membrane protein</topology>
    </subcellularLocation>
</comment>
<evidence type="ECO:0000256" key="3">
    <source>
        <dbReference type="ARBA" id="ARBA00022448"/>
    </source>
</evidence>
<dbReference type="SMART" id="SM00382">
    <property type="entry name" value="AAA"/>
    <property type="match status" value="2"/>
</dbReference>
<feature type="transmembrane region" description="Helical" evidence="10">
    <location>
        <begin position="909"/>
        <end position="926"/>
    </location>
</feature>
<evidence type="ECO:0000256" key="8">
    <source>
        <dbReference type="ARBA" id="ARBA00023136"/>
    </source>
</evidence>